<organism evidence="2 3">
    <name type="scientific">Rosa chinensis</name>
    <name type="common">China rose</name>
    <dbReference type="NCBI Taxonomy" id="74649"/>
    <lineage>
        <taxon>Eukaryota</taxon>
        <taxon>Viridiplantae</taxon>
        <taxon>Streptophyta</taxon>
        <taxon>Embryophyta</taxon>
        <taxon>Tracheophyta</taxon>
        <taxon>Spermatophyta</taxon>
        <taxon>Magnoliopsida</taxon>
        <taxon>eudicotyledons</taxon>
        <taxon>Gunneridae</taxon>
        <taxon>Pentapetalae</taxon>
        <taxon>rosids</taxon>
        <taxon>fabids</taxon>
        <taxon>Rosales</taxon>
        <taxon>Rosaceae</taxon>
        <taxon>Rosoideae</taxon>
        <taxon>Rosoideae incertae sedis</taxon>
        <taxon>Rosa</taxon>
    </lineage>
</organism>
<proteinExistence type="predicted"/>
<feature type="region of interest" description="Disordered" evidence="1">
    <location>
        <begin position="1"/>
        <end position="24"/>
    </location>
</feature>
<feature type="compositionally biased region" description="Basic and acidic residues" evidence="1">
    <location>
        <begin position="90"/>
        <end position="109"/>
    </location>
</feature>
<name>A0A2P6SEK4_ROSCH</name>
<reference evidence="2 3" key="1">
    <citation type="journal article" date="2018" name="Nat. Genet.">
        <title>The Rosa genome provides new insights in the design of modern roses.</title>
        <authorList>
            <person name="Bendahmane M."/>
        </authorList>
    </citation>
    <scope>NUCLEOTIDE SEQUENCE [LARGE SCALE GENOMIC DNA]</scope>
    <source>
        <strain evidence="3">cv. Old Blush</strain>
    </source>
</reference>
<sequence>MANQPYTRKHFQNNGEPPTNQETGITGASEHAVLYNEVSNSFWALLDWVISIWRVVFGRQRPGITVSDNRVRGNTGVCNGMLLVGNSTQDHARKTQISEDDKPEDDRKPCIDVSRNQIDDNNGFANGIFSVGNK</sequence>
<evidence type="ECO:0000256" key="1">
    <source>
        <dbReference type="SAM" id="MobiDB-lite"/>
    </source>
</evidence>
<dbReference type="AlphaFoldDB" id="A0A2P6SEK4"/>
<evidence type="ECO:0000313" key="2">
    <source>
        <dbReference type="EMBL" id="PRQ57093.1"/>
    </source>
</evidence>
<feature type="region of interest" description="Disordered" evidence="1">
    <location>
        <begin position="88"/>
        <end position="109"/>
    </location>
</feature>
<dbReference type="Gramene" id="PRQ57093">
    <property type="protein sequence ID" value="PRQ57093"/>
    <property type="gene ID" value="RchiOBHm_Chr1g0344481"/>
</dbReference>
<gene>
    <name evidence="2" type="ORF">RchiOBHm_Chr1g0344481</name>
</gene>
<evidence type="ECO:0000313" key="3">
    <source>
        <dbReference type="Proteomes" id="UP000238479"/>
    </source>
</evidence>
<dbReference type="Proteomes" id="UP000238479">
    <property type="component" value="Chromosome 1"/>
</dbReference>
<dbReference type="EMBL" id="PDCK01000039">
    <property type="protein sequence ID" value="PRQ57093.1"/>
    <property type="molecule type" value="Genomic_DNA"/>
</dbReference>
<comment type="caution">
    <text evidence="2">The sequence shown here is derived from an EMBL/GenBank/DDBJ whole genome shotgun (WGS) entry which is preliminary data.</text>
</comment>
<keyword evidence="3" id="KW-1185">Reference proteome</keyword>
<accession>A0A2P6SEK4</accession>
<protein>
    <submittedName>
        <fullName evidence="2">Uncharacterized protein</fullName>
    </submittedName>
</protein>